<dbReference type="AlphaFoldDB" id="A0AAN7UXA0"/>
<keyword evidence="2" id="KW-1185">Reference proteome</keyword>
<gene>
    <name evidence="1" type="ORF">RRF57_010514</name>
</gene>
<protein>
    <submittedName>
        <fullName evidence="1">Uncharacterized protein</fullName>
    </submittedName>
</protein>
<evidence type="ECO:0000313" key="2">
    <source>
        <dbReference type="Proteomes" id="UP001305414"/>
    </source>
</evidence>
<dbReference type="Proteomes" id="UP001305414">
    <property type="component" value="Unassembled WGS sequence"/>
</dbReference>
<name>A0AAN7UXA0_9PEZI</name>
<accession>A0AAN7UXA0</accession>
<reference evidence="1 2" key="1">
    <citation type="submission" date="2023-10" db="EMBL/GenBank/DDBJ databases">
        <title>Draft genome sequence of Xylaria bambusicola isolate GMP-LS, the root and basal stem rot pathogen of sugarcane in Indonesia.</title>
        <authorList>
            <person name="Selvaraj P."/>
            <person name="Muralishankar V."/>
            <person name="Muruganantham S."/>
            <person name="Sp S."/>
            <person name="Haryani S."/>
            <person name="Lau K.J.X."/>
            <person name="Naqvi N.I."/>
        </authorList>
    </citation>
    <scope>NUCLEOTIDE SEQUENCE [LARGE SCALE GENOMIC DNA]</scope>
    <source>
        <strain evidence="1">GMP-LS</strain>
    </source>
</reference>
<evidence type="ECO:0000313" key="1">
    <source>
        <dbReference type="EMBL" id="KAK5634801.1"/>
    </source>
</evidence>
<dbReference type="EMBL" id="JAWHQM010000044">
    <property type="protein sequence ID" value="KAK5634801.1"/>
    <property type="molecule type" value="Genomic_DNA"/>
</dbReference>
<comment type="caution">
    <text evidence="1">The sequence shown here is derived from an EMBL/GenBank/DDBJ whole genome shotgun (WGS) entry which is preliminary data.</text>
</comment>
<proteinExistence type="predicted"/>
<sequence length="63" mass="6249">MAEAADTHNSDSFGGLCAVGVESAKDGGAAALKGSSVLVGHVLRNFEEGDLAPDSVSTETSLV</sequence>
<organism evidence="1 2">
    <name type="scientific">Xylaria bambusicola</name>
    <dbReference type="NCBI Taxonomy" id="326684"/>
    <lineage>
        <taxon>Eukaryota</taxon>
        <taxon>Fungi</taxon>
        <taxon>Dikarya</taxon>
        <taxon>Ascomycota</taxon>
        <taxon>Pezizomycotina</taxon>
        <taxon>Sordariomycetes</taxon>
        <taxon>Xylariomycetidae</taxon>
        <taxon>Xylariales</taxon>
        <taxon>Xylariaceae</taxon>
        <taxon>Xylaria</taxon>
    </lineage>
</organism>